<evidence type="ECO:0000256" key="4">
    <source>
        <dbReference type="ARBA" id="ARBA00022448"/>
    </source>
</evidence>
<keyword evidence="8" id="KW-0472">Membrane</keyword>
<reference evidence="10 11" key="1">
    <citation type="submission" date="2019-02" db="EMBL/GenBank/DDBJ databases">
        <title>Genomic Encyclopedia of Type Strains, Phase IV (KMG-IV): sequencing the most valuable type-strain genomes for metagenomic binning, comparative biology and taxonomic classification.</title>
        <authorList>
            <person name="Goeker M."/>
        </authorList>
    </citation>
    <scope>NUCLEOTIDE SEQUENCE [LARGE SCALE GENOMIC DNA]</scope>
    <source>
        <strain evidence="10 11">DSM 45622</strain>
    </source>
</reference>
<dbReference type="EMBL" id="SGXD01000002">
    <property type="protein sequence ID" value="RZS89470.1"/>
    <property type="molecule type" value="Genomic_DNA"/>
</dbReference>
<evidence type="ECO:0000256" key="5">
    <source>
        <dbReference type="ARBA" id="ARBA00022475"/>
    </source>
</evidence>
<dbReference type="CDD" id="cd13553">
    <property type="entry name" value="PBP2_NrtA_CpmA_like"/>
    <property type="match status" value="1"/>
</dbReference>
<organism evidence="10 11">
    <name type="scientific">Motilibacter rhizosphaerae</name>
    <dbReference type="NCBI Taxonomy" id="598652"/>
    <lineage>
        <taxon>Bacteria</taxon>
        <taxon>Bacillati</taxon>
        <taxon>Actinomycetota</taxon>
        <taxon>Actinomycetes</taxon>
        <taxon>Motilibacterales</taxon>
        <taxon>Motilibacteraceae</taxon>
        <taxon>Motilibacter</taxon>
    </lineage>
</organism>
<evidence type="ECO:0000256" key="3">
    <source>
        <dbReference type="ARBA" id="ARBA00010742"/>
    </source>
</evidence>
<dbReference type="InterPro" id="IPR010067">
    <property type="entry name" value="ABC_SsuA_sub-bd"/>
</dbReference>
<name>A0A4Q7NRK4_9ACTN</name>
<dbReference type="PANTHER" id="PTHR30024:SF47">
    <property type="entry name" value="TAURINE-BINDING PERIPLASMIC PROTEIN"/>
    <property type="match status" value="1"/>
</dbReference>
<dbReference type="GO" id="GO:0042597">
    <property type="term" value="C:periplasmic space"/>
    <property type="evidence" value="ECO:0007669"/>
    <property type="project" value="UniProtKB-SubCell"/>
</dbReference>
<keyword evidence="5" id="KW-1003">Cell membrane</keyword>
<evidence type="ECO:0000256" key="2">
    <source>
        <dbReference type="ARBA" id="ARBA00004533"/>
    </source>
</evidence>
<dbReference type="NCBIfam" id="TIGR01728">
    <property type="entry name" value="SsuA_fam"/>
    <property type="match status" value="1"/>
</dbReference>
<comment type="similarity">
    <text evidence="3">Belongs to the bacterial solute-binding protein SsuA/TauA family.</text>
</comment>
<evidence type="ECO:0000256" key="8">
    <source>
        <dbReference type="ARBA" id="ARBA00023136"/>
    </source>
</evidence>
<dbReference type="PROSITE" id="PS51257">
    <property type="entry name" value="PROKAR_LIPOPROTEIN"/>
    <property type="match status" value="1"/>
</dbReference>
<keyword evidence="7 9" id="KW-0732">Signal</keyword>
<comment type="caution">
    <text evidence="10">The sequence shown here is derived from an EMBL/GenBank/DDBJ whole genome shotgun (WGS) entry which is preliminary data.</text>
</comment>
<evidence type="ECO:0000256" key="1">
    <source>
        <dbReference type="ARBA" id="ARBA00004418"/>
    </source>
</evidence>
<evidence type="ECO:0000313" key="11">
    <source>
        <dbReference type="Proteomes" id="UP000293638"/>
    </source>
</evidence>
<feature type="chain" id="PRO_5039201089" evidence="9">
    <location>
        <begin position="24"/>
        <end position="371"/>
    </location>
</feature>
<feature type="signal peptide" evidence="9">
    <location>
        <begin position="1"/>
        <end position="23"/>
    </location>
</feature>
<dbReference type="GO" id="GO:0005886">
    <property type="term" value="C:plasma membrane"/>
    <property type="evidence" value="ECO:0007669"/>
    <property type="project" value="UniProtKB-SubCell"/>
</dbReference>
<dbReference type="SUPFAM" id="SSF53850">
    <property type="entry name" value="Periplasmic binding protein-like II"/>
    <property type="match status" value="1"/>
</dbReference>
<dbReference type="OrthoDB" id="506341at2"/>
<dbReference type="InterPro" id="IPR044527">
    <property type="entry name" value="NrtA/CpmA_ABC-bd_dom"/>
</dbReference>
<keyword evidence="4" id="KW-0813">Transport</keyword>
<dbReference type="PANTHER" id="PTHR30024">
    <property type="entry name" value="ALIPHATIC SULFONATES-BINDING PROTEIN-RELATED"/>
    <property type="match status" value="1"/>
</dbReference>
<comment type="subcellular location">
    <subcellularLocation>
        <location evidence="2">Cell inner membrane</location>
    </subcellularLocation>
    <subcellularLocation>
        <location evidence="1">Periplasm</location>
    </subcellularLocation>
</comment>
<proteinExistence type="inferred from homology"/>
<dbReference type="Gene3D" id="3.40.190.10">
    <property type="entry name" value="Periplasmic binding protein-like II"/>
    <property type="match status" value="2"/>
</dbReference>
<keyword evidence="6" id="KW-0997">Cell inner membrane</keyword>
<dbReference type="Pfam" id="PF13379">
    <property type="entry name" value="NMT1_2"/>
    <property type="match status" value="1"/>
</dbReference>
<dbReference type="GO" id="GO:0042626">
    <property type="term" value="F:ATPase-coupled transmembrane transporter activity"/>
    <property type="evidence" value="ECO:0007669"/>
    <property type="project" value="InterPro"/>
</dbReference>
<keyword evidence="11" id="KW-1185">Reference proteome</keyword>
<evidence type="ECO:0000256" key="6">
    <source>
        <dbReference type="ARBA" id="ARBA00022519"/>
    </source>
</evidence>
<dbReference type="AlphaFoldDB" id="A0A4Q7NRK4"/>
<dbReference type="Proteomes" id="UP000293638">
    <property type="component" value="Unassembled WGS sequence"/>
</dbReference>
<evidence type="ECO:0000313" key="10">
    <source>
        <dbReference type="EMBL" id="RZS89470.1"/>
    </source>
</evidence>
<sequence length="371" mass="38304">MLRTRFRRALVTAVVVPLLPVLAACASADKKSTASTGGAAATAAASSGAALAESPTLKLGYFANVTHAAAVVGASKEQPFFQKALGSTKLSTQIYNAGPAAIEALTGGTINAAFLGPNPAINGYVKAKGGLLRIVSGATSGGASLVVRASITSAAQLKGKKIADPQQGGTQDVALRYWLQKQGFKVPVTGKGDVSILNLDNAATLDQFKLGRIDGAWVPEPWASRLVDAGAKTLVDEKTQWPGGKFVTTHLVVSQDFLKKYPGSVKKLLQGELAAEDWITANPDQAQTVVNDELKTLTGKALKPAILASAFKGIGITMDPLASTLQEAADHAVSVGLLKKPDLKGIYDLSLLNEVLKEAGKPAVDDAGLGV</sequence>
<gene>
    <name evidence="10" type="ORF">EV189_1237</name>
</gene>
<evidence type="ECO:0000256" key="9">
    <source>
        <dbReference type="SAM" id="SignalP"/>
    </source>
</evidence>
<dbReference type="RefSeq" id="WP_130492078.1">
    <property type="nucleotide sequence ID" value="NZ_SGXD01000002.1"/>
</dbReference>
<protein>
    <submittedName>
        <fullName evidence="10">NitT/TauT family transport system substrate-binding protein</fullName>
    </submittedName>
</protein>
<accession>A0A4Q7NRK4</accession>
<evidence type="ECO:0000256" key="7">
    <source>
        <dbReference type="ARBA" id="ARBA00022729"/>
    </source>
</evidence>